<dbReference type="RefSeq" id="WP_036178684.1">
    <property type="nucleotide sequence ID" value="NZ_AVCZ01000038.1"/>
</dbReference>
<dbReference type="PANTHER" id="PTHR33376:SF7">
    <property type="entry name" value="C4-DICARBOXYLATE-BINDING PROTEIN DCTB"/>
    <property type="match status" value="1"/>
</dbReference>
<dbReference type="NCBIfam" id="TIGR00787">
    <property type="entry name" value="dctP"/>
    <property type="match status" value="1"/>
</dbReference>
<protein>
    <submittedName>
        <fullName evidence="5">C4-dicarboxylate ABC transporter substrate-binding protein</fullName>
    </submittedName>
</protein>
<sequence>MKKLFKILLPLLATILFLAACGGGSESGSSTSEGGGDDQTYKIRIAHSSAATNDRLENSLQEFKKAVEERSNGRIIVETYPNSQLGGEREALEGVQLGTIEMAVLSTAPFAGFFEKMMVLDLPYLFTDEKIADEVLDGPFGDQLFDLMLEETGLRGLAWGENGVRHMASNVRPIESPADIQGQKIRTQENQAHMDMITAFGGSPTPIAFPELYSSLQQGVIDGYENPISLITGMRFYEVTKYISLNSHVYGAYAFIVNDSYFQTLPEDLQTIIQEEAKNWSTVEREMNRKQTEEGIDLVKENGVEVIELSEEQIAEFKKLAQPVVDSYRTQIGEELFDDLMEAIEQAEAN</sequence>
<dbReference type="InterPro" id="IPR018389">
    <property type="entry name" value="DctP_fam"/>
</dbReference>
<dbReference type="InterPro" id="IPR004682">
    <property type="entry name" value="TRAP_DctP"/>
</dbReference>
<dbReference type="EMBL" id="JPVQ01000038">
    <property type="protein sequence ID" value="KGR89644.1"/>
    <property type="molecule type" value="Genomic_DNA"/>
</dbReference>
<name>A0A0A3IXY4_9BACL</name>
<dbReference type="OrthoDB" id="9776801at2"/>
<evidence type="ECO:0000256" key="1">
    <source>
        <dbReference type="ARBA" id="ARBA00009023"/>
    </source>
</evidence>
<dbReference type="AlphaFoldDB" id="A0A0A3IXY4"/>
<gene>
    <name evidence="5" type="ORF">CD30_15940</name>
</gene>
<evidence type="ECO:0000313" key="5">
    <source>
        <dbReference type="EMBL" id="KGR89644.1"/>
    </source>
</evidence>
<reference evidence="5 6" key="1">
    <citation type="submission" date="2014-02" db="EMBL/GenBank/DDBJ databases">
        <title>Draft genome sequence of Lysinibacillus massiliensis CCUG 49529.</title>
        <authorList>
            <person name="Zhang F."/>
            <person name="Wang G."/>
            <person name="Zhang L."/>
        </authorList>
    </citation>
    <scope>NUCLEOTIDE SEQUENCE [LARGE SCALE GENOMIC DNA]</scope>
    <source>
        <strain evidence="5 6">CCUG 49529</strain>
    </source>
</reference>
<dbReference type="GO" id="GO:0030288">
    <property type="term" value="C:outer membrane-bounded periplasmic space"/>
    <property type="evidence" value="ECO:0007669"/>
    <property type="project" value="InterPro"/>
</dbReference>
<dbReference type="PROSITE" id="PS51257">
    <property type="entry name" value="PROKAR_LIPOPROTEIN"/>
    <property type="match status" value="1"/>
</dbReference>
<feature type="signal peptide" evidence="4">
    <location>
        <begin position="1"/>
        <end position="19"/>
    </location>
</feature>
<dbReference type="Proteomes" id="UP000030595">
    <property type="component" value="Unassembled WGS sequence"/>
</dbReference>
<evidence type="ECO:0000256" key="2">
    <source>
        <dbReference type="ARBA" id="ARBA00022448"/>
    </source>
</evidence>
<keyword evidence="2" id="KW-0813">Transport</keyword>
<dbReference type="eggNOG" id="COG1638">
    <property type="taxonomic scope" value="Bacteria"/>
</dbReference>
<dbReference type="CDD" id="cd13676">
    <property type="entry name" value="PBP2_TRAP_DctP2_like"/>
    <property type="match status" value="1"/>
</dbReference>
<dbReference type="InterPro" id="IPR038404">
    <property type="entry name" value="TRAP_DctP_sf"/>
</dbReference>
<accession>A0A0A3IXY4</accession>
<dbReference type="Gene3D" id="3.40.190.170">
    <property type="entry name" value="Bacterial extracellular solute-binding protein, family 7"/>
    <property type="match status" value="1"/>
</dbReference>
<dbReference type="GO" id="GO:0055085">
    <property type="term" value="P:transmembrane transport"/>
    <property type="evidence" value="ECO:0007669"/>
    <property type="project" value="InterPro"/>
</dbReference>
<organism evidence="5 6">
    <name type="scientific">Ureibacillus massiliensis 4400831 = CIP 108448 = CCUG 49529</name>
    <dbReference type="NCBI Taxonomy" id="1211035"/>
    <lineage>
        <taxon>Bacteria</taxon>
        <taxon>Bacillati</taxon>
        <taxon>Bacillota</taxon>
        <taxon>Bacilli</taxon>
        <taxon>Bacillales</taxon>
        <taxon>Caryophanaceae</taxon>
        <taxon>Ureibacillus</taxon>
    </lineage>
</organism>
<dbReference type="PANTHER" id="PTHR33376">
    <property type="match status" value="1"/>
</dbReference>
<keyword evidence="3 4" id="KW-0732">Signal</keyword>
<evidence type="ECO:0000256" key="3">
    <source>
        <dbReference type="ARBA" id="ARBA00022729"/>
    </source>
</evidence>
<dbReference type="PIRSF" id="PIRSF006470">
    <property type="entry name" value="DctB"/>
    <property type="match status" value="1"/>
</dbReference>
<evidence type="ECO:0000313" key="6">
    <source>
        <dbReference type="Proteomes" id="UP000030595"/>
    </source>
</evidence>
<proteinExistence type="inferred from homology"/>
<comment type="caution">
    <text evidence="5">The sequence shown here is derived from an EMBL/GenBank/DDBJ whole genome shotgun (WGS) entry which is preliminary data.</text>
</comment>
<evidence type="ECO:0000256" key="4">
    <source>
        <dbReference type="SAM" id="SignalP"/>
    </source>
</evidence>
<comment type="similarity">
    <text evidence="1">Belongs to the bacterial solute-binding protein 7 family.</text>
</comment>
<feature type="chain" id="PRO_5038762438" evidence="4">
    <location>
        <begin position="20"/>
        <end position="350"/>
    </location>
</feature>
<dbReference type="Pfam" id="PF03480">
    <property type="entry name" value="DctP"/>
    <property type="match status" value="1"/>
</dbReference>
<keyword evidence="6" id="KW-1185">Reference proteome</keyword>
<dbReference type="NCBIfam" id="NF037995">
    <property type="entry name" value="TRAP_S1"/>
    <property type="match status" value="1"/>
</dbReference>